<dbReference type="AlphaFoldDB" id="A0A9E7H4G5"/>
<feature type="compositionally biased region" description="Polar residues" evidence="2">
    <location>
        <begin position="214"/>
        <end position="224"/>
    </location>
</feature>
<evidence type="ECO:0000256" key="2">
    <source>
        <dbReference type="SAM" id="MobiDB-lite"/>
    </source>
</evidence>
<protein>
    <recommendedName>
        <fullName evidence="3">At4g15545-like C-terminal domain-containing protein</fullName>
    </recommendedName>
</protein>
<feature type="region of interest" description="Disordered" evidence="2">
    <location>
        <begin position="167"/>
        <end position="186"/>
    </location>
</feature>
<evidence type="ECO:0000259" key="3">
    <source>
        <dbReference type="Pfam" id="PF25972"/>
    </source>
</evidence>
<evidence type="ECO:0000313" key="4">
    <source>
        <dbReference type="EMBL" id="URE24583.1"/>
    </source>
</evidence>
<feature type="domain" description="At4g15545-like C-terminal" evidence="3">
    <location>
        <begin position="277"/>
        <end position="343"/>
    </location>
</feature>
<keyword evidence="5" id="KW-1185">Reference proteome</keyword>
<feature type="region of interest" description="Disordered" evidence="2">
    <location>
        <begin position="256"/>
        <end position="281"/>
    </location>
</feature>
<organism evidence="4 5">
    <name type="scientific">Musa troglodytarum</name>
    <name type="common">fe'i banana</name>
    <dbReference type="NCBI Taxonomy" id="320322"/>
    <lineage>
        <taxon>Eukaryota</taxon>
        <taxon>Viridiplantae</taxon>
        <taxon>Streptophyta</taxon>
        <taxon>Embryophyta</taxon>
        <taxon>Tracheophyta</taxon>
        <taxon>Spermatophyta</taxon>
        <taxon>Magnoliopsida</taxon>
        <taxon>Liliopsida</taxon>
        <taxon>Zingiberales</taxon>
        <taxon>Musaceae</taxon>
        <taxon>Musa</taxon>
    </lineage>
</organism>
<gene>
    <name evidence="4" type="ORF">MUK42_03146</name>
</gene>
<dbReference type="OrthoDB" id="5599468at2759"/>
<dbReference type="InterPro" id="IPR058935">
    <property type="entry name" value="At4g15545-like_C"/>
</dbReference>
<name>A0A9E7H4G5_9LILI</name>
<evidence type="ECO:0000313" key="5">
    <source>
        <dbReference type="Proteomes" id="UP001055439"/>
    </source>
</evidence>
<proteinExistence type="predicted"/>
<dbReference type="EMBL" id="CP097510">
    <property type="protein sequence ID" value="URE24583.1"/>
    <property type="molecule type" value="Genomic_DNA"/>
</dbReference>
<dbReference type="InterPro" id="IPR058936">
    <property type="entry name" value="At4g15545-like"/>
</dbReference>
<dbReference type="Proteomes" id="UP001055439">
    <property type="component" value="Chromosome 8"/>
</dbReference>
<accession>A0A9E7H4G5</accession>
<keyword evidence="1" id="KW-0175">Coiled coil</keyword>
<reference evidence="4" key="1">
    <citation type="submission" date="2022-05" db="EMBL/GenBank/DDBJ databases">
        <title>The Musa troglodytarum L. genome provides insights into the mechanism of non-climacteric behaviour and enrichment of carotenoids.</title>
        <authorList>
            <person name="Wang J."/>
        </authorList>
    </citation>
    <scope>NUCLEOTIDE SEQUENCE</scope>
    <source>
        <tissue evidence="4">Leaf</tissue>
    </source>
</reference>
<dbReference type="Pfam" id="PF25972">
    <property type="entry name" value="At4g15545_C"/>
    <property type="match status" value="1"/>
</dbReference>
<feature type="compositionally biased region" description="Low complexity" evidence="2">
    <location>
        <begin position="168"/>
        <end position="181"/>
    </location>
</feature>
<feature type="region of interest" description="Disordered" evidence="2">
    <location>
        <begin position="193"/>
        <end position="226"/>
    </location>
</feature>
<feature type="coiled-coil region" evidence="1">
    <location>
        <begin position="53"/>
        <end position="80"/>
    </location>
</feature>
<dbReference type="PANTHER" id="PTHR47383">
    <property type="entry name" value="OS03G0659800 PROTEIN"/>
    <property type="match status" value="1"/>
</dbReference>
<sequence>MTQGGGGGGGSDFHLPDEILAVMPTDPYEQLDLARKITSMAIASRVSKLELEAGRLRQSVAEKDRTIADLQEKLAQFDRMFQQTDSRLRATLEENVKLAKERDSLAQTSKKLTRDLAKLEAFKKHLLQSLNEDNTPVSKYTIKLNILHFFHYDFHFYGVEDEVSISRSAPSDSYPTSTSTDMGNMTLDVTRPYGQKISKTPPLPPRLTPTATPKVTSTGGSPKRSSVALLPKYASGASSPTKTHFEGLTLSPWYPSSKQSSAANSPPRGRSIPGRTPRVDGKEFFRQARTRLSYEQFGAFLANIKELNAHRQSREETLRKADEIFGTENKDLYLSFQGLLNRNQQP</sequence>
<evidence type="ECO:0000256" key="1">
    <source>
        <dbReference type="SAM" id="Coils"/>
    </source>
</evidence>
<dbReference type="PANTHER" id="PTHR47383:SF8">
    <property type="entry name" value="OS01G0768300 PROTEIN"/>
    <property type="match status" value="1"/>
</dbReference>